<reference evidence="1" key="1">
    <citation type="submission" date="2021-02" db="EMBL/GenBank/DDBJ databases">
        <authorList>
            <person name="Bekaert M."/>
        </authorList>
    </citation>
    <scope>NUCLEOTIDE SEQUENCE</scope>
    <source>
        <strain evidence="1">IoA-00</strain>
    </source>
</reference>
<evidence type="ECO:0000313" key="2">
    <source>
        <dbReference type="Proteomes" id="UP000675881"/>
    </source>
</evidence>
<name>A0A7R8CIX0_LEPSM</name>
<dbReference type="EMBL" id="HG994589">
    <property type="protein sequence ID" value="CAF2798939.1"/>
    <property type="molecule type" value="Genomic_DNA"/>
</dbReference>
<dbReference type="Proteomes" id="UP000675881">
    <property type="component" value="Chromosome 10"/>
</dbReference>
<keyword evidence="2" id="KW-1185">Reference proteome</keyword>
<dbReference type="AlphaFoldDB" id="A0A7R8CIX0"/>
<protein>
    <submittedName>
        <fullName evidence="1">(salmon louse) hypothetical protein</fullName>
    </submittedName>
</protein>
<proteinExistence type="predicted"/>
<accession>A0A7R8CIX0</accession>
<gene>
    <name evidence="1" type="ORF">LSAA_2749</name>
</gene>
<organism evidence="1 2">
    <name type="scientific">Lepeophtheirus salmonis</name>
    <name type="common">Salmon louse</name>
    <name type="synonym">Caligus salmonis</name>
    <dbReference type="NCBI Taxonomy" id="72036"/>
    <lineage>
        <taxon>Eukaryota</taxon>
        <taxon>Metazoa</taxon>
        <taxon>Ecdysozoa</taxon>
        <taxon>Arthropoda</taxon>
        <taxon>Crustacea</taxon>
        <taxon>Multicrustacea</taxon>
        <taxon>Hexanauplia</taxon>
        <taxon>Copepoda</taxon>
        <taxon>Siphonostomatoida</taxon>
        <taxon>Caligidae</taxon>
        <taxon>Lepeophtheirus</taxon>
    </lineage>
</organism>
<sequence length="194" mass="22434">MKLFYGLVITDEYITNNRFVKINGHSTCKLCLEHIDTTTTFTTFNTTPSDCFDKFDTFGEYLSYCSDKMIVDNCPRSSKLCPGQGKPQLKSLTQTVSTHSQIKMINIRYLRRSVDVSLVDSRSLRTQKGHFVLMDGVGLSQSKERTNVVPLEENRIFFHGLSSRSLKDMVSLFHDHELLHRWKDYLRLPRMKPA</sequence>
<evidence type="ECO:0000313" key="1">
    <source>
        <dbReference type="EMBL" id="CAF2798939.1"/>
    </source>
</evidence>
<dbReference type="OrthoDB" id="291007at2759"/>